<gene>
    <name evidence="3" type="ORF">ACTOB_005097</name>
</gene>
<keyword evidence="1" id="KW-0723">Serine/threonine-protein kinase</keyword>
<dbReference type="Proteomes" id="UP001240150">
    <property type="component" value="Chromosome"/>
</dbReference>
<dbReference type="PANTHER" id="PTHR35526:SF3">
    <property type="entry name" value="ANTI-SIGMA-F FACTOR RSBW"/>
    <property type="match status" value="1"/>
</dbReference>
<keyword evidence="3" id="KW-0067">ATP-binding</keyword>
<sequence>MDPPYLFDQYDPATGAGVDVGLDVDSSLLTLAVHGTWERRLCRDTHTAVRKCLSEHPATLLIDLQELADPFAASIPTWLTARRLGVPMAPPVEVMVCVPDDNPLSVRLHRMGAERILPIYPTMARARAAAAEQVPLTGRLEMRLGPDGGAAAAARGVVTNACIAWRLPELQDRARLVVSELVLNAIEHAGTSITVIISRRGDGLHLAVGDGDPRLPRLSGGFPALPPDDAAPQRGSGLHVVHAAATLWGAMPTHDGKVVWATIRPWNRR</sequence>
<reference evidence="3 4" key="1">
    <citation type="submission" date="2023-06" db="EMBL/GenBank/DDBJ databases">
        <authorList>
            <person name="Yushchuk O."/>
            <person name="Binda E."/>
            <person name="Ruckert-Reed C."/>
            <person name="Fedorenko V."/>
            <person name="Kalinowski J."/>
            <person name="Marinelli F."/>
        </authorList>
    </citation>
    <scope>NUCLEOTIDE SEQUENCE [LARGE SCALE GENOMIC DNA]</scope>
    <source>
        <strain evidence="3 4">NRRL 3884</strain>
    </source>
</reference>
<dbReference type="SUPFAM" id="SSF55874">
    <property type="entry name" value="ATPase domain of HSP90 chaperone/DNA topoisomerase II/histidine kinase"/>
    <property type="match status" value="1"/>
</dbReference>
<organism evidence="3 4">
    <name type="scientific">Actinoplanes oblitus</name>
    <dbReference type="NCBI Taxonomy" id="3040509"/>
    <lineage>
        <taxon>Bacteria</taxon>
        <taxon>Bacillati</taxon>
        <taxon>Actinomycetota</taxon>
        <taxon>Actinomycetes</taxon>
        <taxon>Micromonosporales</taxon>
        <taxon>Micromonosporaceae</taxon>
        <taxon>Actinoplanes</taxon>
    </lineage>
</organism>
<dbReference type="CDD" id="cd16936">
    <property type="entry name" value="HATPase_RsbW-like"/>
    <property type="match status" value="1"/>
</dbReference>
<evidence type="ECO:0000313" key="3">
    <source>
        <dbReference type="EMBL" id="WIM93130.1"/>
    </source>
</evidence>
<dbReference type="Gene3D" id="3.30.565.10">
    <property type="entry name" value="Histidine kinase-like ATPase, C-terminal domain"/>
    <property type="match status" value="1"/>
</dbReference>
<accession>A0ABY8W5N3</accession>
<dbReference type="InterPro" id="IPR036890">
    <property type="entry name" value="HATPase_C_sf"/>
</dbReference>
<dbReference type="InterPro" id="IPR003594">
    <property type="entry name" value="HATPase_dom"/>
</dbReference>
<dbReference type="GO" id="GO:0005524">
    <property type="term" value="F:ATP binding"/>
    <property type="evidence" value="ECO:0007669"/>
    <property type="project" value="UniProtKB-KW"/>
</dbReference>
<keyword evidence="1" id="KW-0808">Transferase</keyword>
<dbReference type="RefSeq" id="WP_284914338.1">
    <property type="nucleotide sequence ID" value="NZ_CP126980.1"/>
</dbReference>
<dbReference type="InterPro" id="IPR050267">
    <property type="entry name" value="Anti-sigma-factor_SerPK"/>
</dbReference>
<dbReference type="EMBL" id="CP126980">
    <property type="protein sequence ID" value="WIM93130.1"/>
    <property type="molecule type" value="Genomic_DNA"/>
</dbReference>
<evidence type="ECO:0000259" key="2">
    <source>
        <dbReference type="Pfam" id="PF13581"/>
    </source>
</evidence>
<keyword evidence="4" id="KW-1185">Reference proteome</keyword>
<protein>
    <submittedName>
        <fullName evidence="3">ATP-binding protein</fullName>
    </submittedName>
</protein>
<keyword evidence="3" id="KW-0547">Nucleotide-binding</keyword>
<dbReference type="PANTHER" id="PTHR35526">
    <property type="entry name" value="ANTI-SIGMA-F FACTOR RSBW-RELATED"/>
    <property type="match status" value="1"/>
</dbReference>
<evidence type="ECO:0000256" key="1">
    <source>
        <dbReference type="ARBA" id="ARBA00022527"/>
    </source>
</evidence>
<keyword evidence="1" id="KW-0418">Kinase</keyword>
<evidence type="ECO:0000313" key="4">
    <source>
        <dbReference type="Proteomes" id="UP001240150"/>
    </source>
</evidence>
<feature type="domain" description="Histidine kinase/HSP90-like ATPase" evidence="2">
    <location>
        <begin position="151"/>
        <end position="260"/>
    </location>
</feature>
<dbReference type="Pfam" id="PF13581">
    <property type="entry name" value="HATPase_c_2"/>
    <property type="match status" value="1"/>
</dbReference>
<name>A0ABY8W5N3_9ACTN</name>
<proteinExistence type="predicted"/>